<organism evidence="1 2">
    <name type="scientific">Aquipseudomonas alcaligenes</name>
    <name type="common">Pseudomonas alcaligenes</name>
    <dbReference type="NCBI Taxonomy" id="43263"/>
    <lineage>
        <taxon>Bacteria</taxon>
        <taxon>Pseudomonadati</taxon>
        <taxon>Pseudomonadota</taxon>
        <taxon>Gammaproteobacteria</taxon>
        <taxon>Pseudomonadales</taxon>
        <taxon>Pseudomonadaceae</taxon>
        <taxon>Aquipseudomonas</taxon>
    </lineage>
</organism>
<dbReference type="SUPFAM" id="SSF56112">
    <property type="entry name" value="Protein kinase-like (PK-like)"/>
    <property type="match status" value="1"/>
</dbReference>
<evidence type="ECO:0000313" key="1">
    <source>
        <dbReference type="EMBL" id="PYC29540.1"/>
    </source>
</evidence>
<protein>
    <submittedName>
        <fullName evidence="1">Toluene tolerance protein</fullName>
    </submittedName>
</protein>
<reference evidence="1 2" key="1">
    <citation type="submission" date="2018-06" db="EMBL/GenBank/DDBJ databases">
        <title>Pseudomonas diversity within urban Lake Michigan freshwaters.</title>
        <authorList>
            <person name="Batrich M."/>
            <person name="Hatzopoulos T."/>
            <person name="Putonti C."/>
        </authorList>
    </citation>
    <scope>NUCLEOTIDE SEQUENCE [LARGE SCALE GENOMIC DNA]</scope>
    <source>
        <strain evidence="1 2">MB-090714</strain>
    </source>
</reference>
<dbReference type="EMBL" id="QJRX01000001">
    <property type="protein sequence ID" value="PYC29540.1"/>
    <property type="molecule type" value="Genomic_DNA"/>
</dbReference>
<dbReference type="InterPro" id="IPR011009">
    <property type="entry name" value="Kinase-like_dom_sf"/>
</dbReference>
<dbReference type="Gene3D" id="1.10.510.10">
    <property type="entry name" value="Transferase(Phosphotransferase) domain 1"/>
    <property type="match status" value="1"/>
</dbReference>
<name>A0A2V4LXK9_AQUAC</name>
<dbReference type="RefSeq" id="WP_110680681.1">
    <property type="nucleotide sequence ID" value="NZ_QJRX01000001.1"/>
</dbReference>
<proteinExistence type="predicted"/>
<evidence type="ECO:0000313" key="2">
    <source>
        <dbReference type="Proteomes" id="UP000248146"/>
    </source>
</evidence>
<sequence>MRIVSANELQNWLDTGHVLERDSHGPKVVRLTDGSFLKIFRSRRNPLLARLRPDARRFAKCAERLQRLGIHTPHIDELYWIDRDKVVSACLYQPLEGQPLDKLFRDSRDEFYRLLPHLAAYIHLLHQRGIYFRSLHLGNILRTPDDDFGLIDFLDTRFKRHPLSNTLVKRNFHHLKRYLDRRKVQNFPWDELLKHYARVSAPRDKAP</sequence>
<dbReference type="Proteomes" id="UP000248146">
    <property type="component" value="Unassembled WGS sequence"/>
</dbReference>
<accession>A0A2V4LXK9</accession>
<dbReference type="AlphaFoldDB" id="A0A2V4LXK9"/>
<comment type="caution">
    <text evidence="1">The sequence shown here is derived from an EMBL/GenBank/DDBJ whole genome shotgun (WGS) entry which is preliminary data.</text>
</comment>
<dbReference type="OrthoDB" id="8534453at2"/>
<gene>
    <name evidence="1" type="ORF">DMO17_02270</name>
</gene>